<feature type="compositionally biased region" description="Low complexity" evidence="1">
    <location>
        <begin position="25"/>
        <end position="35"/>
    </location>
</feature>
<dbReference type="InParanoid" id="A0A1Y2LQ78"/>
<sequence length="337" mass="37522">MDPDLASAALNVDMELATEVPQSHNTTQNTTNTATSHELSKTATHVKCKHCNRQVTTIPAEGGLVPCSPEQQKCTSCEPFLELYETLQSREQEHTALLDKGPKHHGRITAHWKYRNARVALENFLIDIEAPDETMFATSQAAFVTHADEVLTEREAGLYGNSERHGEKNGHALPTEFSPTTKRKLAQKFGGSDTERKRTKFTDTGEESPQYRSTMEYYRGAKEYVPGRYGAAEGSELLDTSGSTLTFAKFTGQRKVGPKFVDIVEREVDKYGEEPPSVTNQQKKEKGKKAPNKVEKPCSEPGYIEGQPSNRLRSSRRSRSTTSSAANRSREDTTQYG</sequence>
<gene>
    <name evidence="2" type="ORF">B5807_08226</name>
</gene>
<accession>A0A1Y2LQ78</accession>
<proteinExistence type="predicted"/>
<dbReference type="AlphaFoldDB" id="A0A1Y2LQ78"/>
<dbReference type="Proteomes" id="UP000193240">
    <property type="component" value="Unassembled WGS sequence"/>
</dbReference>
<organism evidence="2 3">
    <name type="scientific">Epicoccum nigrum</name>
    <name type="common">Soil fungus</name>
    <name type="synonym">Epicoccum purpurascens</name>
    <dbReference type="NCBI Taxonomy" id="105696"/>
    <lineage>
        <taxon>Eukaryota</taxon>
        <taxon>Fungi</taxon>
        <taxon>Dikarya</taxon>
        <taxon>Ascomycota</taxon>
        <taxon>Pezizomycotina</taxon>
        <taxon>Dothideomycetes</taxon>
        <taxon>Pleosporomycetidae</taxon>
        <taxon>Pleosporales</taxon>
        <taxon>Pleosporineae</taxon>
        <taxon>Didymellaceae</taxon>
        <taxon>Epicoccum</taxon>
    </lineage>
</organism>
<evidence type="ECO:0000256" key="1">
    <source>
        <dbReference type="SAM" id="MobiDB-lite"/>
    </source>
</evidence>
<protein>
    <submittedName>
        <fullName evidence="2">Uncharacterized protein</fullName>
    </submittedName>
</protein>
<evidence type="ECO:0000313" key="2">
    <source>
        <dbReference type="EMBL" id="OSS46103.1"/>
    </source>
</evidence>
<keyword evidence="3" id="KW-1185">Reference proteome</keyword>
<reference evidence="2 3" key="1">
    <citation type="journal article" date="2017" name="Genome Announc.">
        <title>Genome sequence of the saprophytic ascomycete Epicoccum nigrum ICMP 19927 strain isolated from New Zealand.</title>
        <authorList>
            <person name="Fokin M."/>
            <person name="Fleetwood D."/>
            <person name="Weir B.S."/>
            <person name="Villas-Boas S.G."/>
        </authorList>
    </citation>
    <scope>NUCLEOTIDE SEQUENCE [LARGE SCALE GENOMIC DNA]</scope>
    <source>
        <strain evidence="2 3">ICMP 19927</strain>
    </source>
</reference>
<name>A0A1Y2LQ78_EPING</name>
<dbReference type="EMBL" id="KZ107852">
    <property type="protein sequence ID" value="OSS46103.1"/>
    <property type="molecule type" value="Genomic_DNA"/>
</dbReference>
<feature type="compositionally biased region" description="Basic and acidic residues" evidence="1">
    <location>
        <begin position="161"/>
        <end position="170"/>
    </location>
</feature>
<feature type="region of interest" description="Disordered" evidence="1">
    <location>
        <begin position="161"/>
        <end position="209"/>
    </location>
</feature>
<evidence type="ECO:0000313" key="3">
    <source>
        <dbReference type="Proteomes" id="UP000193240"/>
    </source>
</evidence>
<feature type="compositionally biased region" description="Basic and acidic residues" evidence="1">
    <location>
        <begin position="328"/>
        <end position="337"/>
    </location>
</feature>
<feature type="region of interest" description="Disordered" evidence="1">
    <location>
        <begin position="271"/>
        <end position="337"/>
    </location>
</feature>
<feature type="compositionally biased region" description="Basic and acidic residues" evidence="1">
    <location>
        <begin position="193"/>
        <end position="203"/>
    </location>
</feature>
<feature type="region of interest" description="Disordered" evidence="1">
    <location>
        <begin position="19"/>
        <end position="38"/>
    </location>
</feature>